<evidence type="ECO:0000256" key="3">
    <source>
        <dbReference type="SAM" id="MobiDB-lite"/>
    </source>
</evidence>
<comment type="caution">
    <text evidence="5">The sequence shown here is derived from an EMBL/GenBank/DDBJ whole genome shotgun (WGS) entry which is preliminary data.</text>
</comment>
<proteinExistence type="inferred from homology"/>
<evidence type="ECO:0000256" key="1">
    <source>
        <dbReference type="ARBA" id="ARBA00023157"/>
    </source>
</evidence>
<dbReference type="GO" id="GO:0006508">
    <property type="term" value="P:proteolysis"/>
    <property type="evidence" value="ECO:0007669"/>
    <property type="project" value="InterPro"/>
</dbReference>
<dbReference type="InterPro" id="IPR043504">
    <property type="entry name" value="Peptidase_S1_PA_chymotrypsin"/>
</dbReference>
<accession>A0A8J6H7I1</accession>
<reference evidence="5" key="1">
    <citation type="journal article" date="2020" name="J Insects Food Feed">
        <title>The yellow mealworm (Tenebrio molitor) genome: a resource for the emerging insects as food and feed industry.</title>
        <authorList>
            <person name="Eriksson T."/>
            <person name="Andere A."/>
            <person name="Kelstrup H."/>
            <person name="Emery V."/>
            <person name="Picard C."/>
        </authorList>
    </citation>
    <scope>NUCLEOTIDE SEQUENCE</scope>
    <source>
        <strain evidence="5">Stoneville</strain>
        <tissue evidence="5">Whole head</tissue>
    </source>
</reference>
<feature type="domain" description="Peptidase S1" evidence="4">
    <location>
        <begin position="379"/>
        <end position="603"/>
    </location>
</feature>
<dbReference type="EMBL" id="JABDTM020028115">
    <property type="protein sequence ID" value="KAH0809473.1"/>
    <property type="molecule type" value="Genomic_DNA"/>
</dbReference>
<dbReference type="Pfam" id="PF00089">
    <property type="entry name" value="Trypsin"/>
    <property type="match status" value="1"/>
</dbReference>
<sequence length="654" mass="72543">MPPPPINTVPQKRLQVSVPQPLNNVSHAKMDQPPVSTTKTPPKSFPYVNGNGPPKVLQSKSIYSYSEKTVYGNPKDYMMPTPHPVHTPKFVGPRHGGDILDLTVTSPQKPVVEIMKIPTLSTQMPSYGSPSRIPYRPTPTPPMLDGRRLGSNLEITLVGSNKQPTSVPNHSPKYSLPPPHYTNYHGGGRYPQKRISAEHYTNHKVPRIEENGKYNKFTQPIASVPVISTRESKSGMDINVPQPYGPRNQHIMKSDAGKLPPQIPQLSNSKHIPTHPLSSFPYLPHLYESNKTVTPFMHLLDPIYYTTMQNLYGHGGLSAAHPVPPCPSTEQLKLYTDLMAHNSRLNFPFPIGSDGNPSIVNNNSLKKPSQCDHYCCPSSVGNAVSQSTIEMWPKQFIFSKRNRSIPVDGGSVGKEKTKSTPNVIKVATRRETINQHIKTSVLSNVSRIIKHEGYNSGALYDDISLIILETPVTNVNPICLPMPNQNFNGRRCIVAGWGGKTGRNNNLRKIDLPVVDSPRCQNLLRNTSLGPDFHVHPSFICAGGEDGKDSCQGDGGGPLMCKDGDRYVQAGIVSWGLTCGQQDVPSLYTNVAYLSDWIHQRLTTENDVIKISGNVLRRKPPRHLKTICPDLPWLKFTSFRPVVDPNEEQTKVKW</sequence>
<dbReference type="InterPro" id="IPR009003">
    <property type="entry name" value="Peptidase_S1_PA"/>
</dbReference>
<dbReference type="CDD" id="cd00190">
    <property type="entry name" value="Tryp_SPc"/>
    <property type="match status" value="1"/>
</dbReference>
<keyword evidence="6" id="KW-1185">Reference proteome</keyword>
<evidence type="ECO:0000313" key="5">
    <source>
        <dbReference type="EMBL" id="KAH0809473.1"/>
    </source>
</evidence>
<dbReference type="FunFam" id="2.40.10.10:FF:000002">
    <property type="entry name" value="Transmembrane protease serine"/>
    <property type="match status" value="1"/>
</dbReference>
<dbReference type="PRINTS" id="PR00722">
    <property type="entry name" value="CHYMOTRYPSIN"/>
</dbReference>
<gene>
    <name evidence="5" type="ORF">GEV33_013315</name>
</gene>
<feature type="region of interest" description="Disordered" evidence="3">
    <location>
        <begin position="1"/>
        <end position="53"/>
    </location>
</feature>
<reference evidence="5" key="2">
    <citation type="submission" date="2021-08" db="EMBL/GenBank/DDBJ databases">
        <authorList>
            <person name="Eriksson T."/>
        </authorList>
    </citation>
    <scope>NUCLEOTIDE SEQUENCE</scope>
    <source>
        <strain evidence="5">Stoneville</strain>
        <tissue evidence="5">Whole head</tissue>
    </source>
</reference>
<dbReference type="PROSITE" id="PS50240">
    <property type="entry name" value="TRYPSIN_DOM"/>
    <property type="match status" value="1"/>
</dbReference>
<feature type="compositionally biased region" description="Polar residues" evidence="3">
    <location>
        <begin position="17"/>
        <end position="26"/>
    </location>
</feature>
<evidence type="ECO:0000259" key="4">
    <source>
        <dbReference type="PROSITE" id="PS50240"/>
    </source>
</evidence>
<name>A0A8J6H7I1_TENMO</name>
<dbReference type="SUPFAM" id="SSF50494">
    <property type="entry name" value="Trypsin-like serine proteases"/>
    <property type="match status" value="1"/>
</dbReference>
<dbReference type="PANTHER" id="PTHR24256">
    <property type="entry name" value="TRYPTASE-RELATED"/>
    <property type="match status" value="1"/>
</dbReference>
<evidence type="ECO:0000256" key="2">
    <source>
        <dbReference type="ARBA" id="ARBA00024195"/>
    </source>
</evidence>
<dbReference type="SMART" id="SM00020">
    <property type="entry name" value="Tryp_SPc"/>
    <property type="match status" value="1"/>
</dbReference>
<dbReference type="InterPro" id="IPR001314">
    <property type="entry name" value="Peptidase_S1A"/>
</dbReference>
<keyword evidence="1" id="KW-1015">Disulfide bond</keyword>
<protein>
    <recommendedName>
        <fullName evidence="4">Peptidase S1 domain-containing protein</fullName>
    </recommendedName>
</protein>
<comment type="similarity">
    <text evidence="2">Belongs to the peptidase S1 family. CLIP subfamily.</text>
</comment>
<feature type="compositionally biased region" description="Low complexity" evidence="3">
    <location>
        <begin position="33"/>
        <end position="46"/>
    </location>
</feature>
<evidence type="ECO:0000313" key="6">
    <source>
        <dbReference type="Proteomes" id="UP000719412"/>
    </source>
</evidence>
<dbReference type="GO" id="GO:0004252">
    <property type="term" value="F:serine-type endopeptidase activity"/>
    <property type="evidence" value="ECO:0007669"/>
    <property type="project" value="InterPro"/>
</dbReference>
<dbReference type="Proteomes" id="UP000719412">
    <property type="component" value="Unassembled WGS sequence"/>
</dbReference>
<dbReference type="AlphaFoldDB" id="A0A8J6H7I1"/>
<dbReference type="Gene3D" id="2.40.10.10">
    <property type="entry name" value="Trypsin-like serine proteases"/>
    <property type="match status" value="1"/>
</dbReference>
<dbReference type="InterPro" id="IPR001254">
    <property type="entry name" value="Trypsin_dom"/>
</dbReference>
<organism evidence="5 6">
    <name type="scientific">Tenebrio molitor</name>
    <name type="common">Yellow mealworm beetle</name>
    <dbReference type="NCBI Taxonomy" id="7067"/>
    <lineage>
        <taxon>Eukaryota</taxon>
        <taxon>Metazoa</taxon>
        <taxon>Ecdysozoa</taxon>
        <taxon>Arthropoda</taxon>
        <taxon>Hexapoda</taxon>
        <taxon>Insecta</taxon>
        <taxon>Pterygota</taxon>
        <taxon>Neoptera</taxon>
        <taxon>Endopterygota</taxon>
        <taxon>Coleoptera</taxon>
        <taxon>Polyphaga</taxon>
        <taxon>Cucujiformia</taxon>
        <taxon>Tenebrionidae</taxon>
        <taxon>Tenebrio</taxon>
    </lineage>
</organism>
<dbReference type="InterPro" id="IPR051487">
    <property type="entry name" value="Ser/Thr_Proteases_Immune/Dev"/>
</dbReference>